<comment type="caution">
    <text evidence="3">The sequence shown here is derived from an EMBL/GenBank/DDBJ whole genome shotgun (WGS) entry which is preliminary data.</text>
</comment>
<feature type="signal peptide" evidence="1">
    <location>
        <begin position="1"/>
        <end position="26"/>
    </location>
</feature>
<dbReference type="SMART" id="SM00186">
    <property type="entry name" value="FBG"/>
    <property type="match status" value="1"/>
</dbReference>
<dbReference type="CDD" id="cd00087">
    <property type="entry name" value="FReD"/>
    <property type="match status" value="1"/>
</dbReference>
<dbReference type="InterPro" id="IPR050373">
    <property type="entry name" value="Fibrinogen_C-term_domain"/>
</dbReference>
<dbReference type="PANTHER" id="PTHR19143">
    <property type="entry name" value="FIBRINOGEN/TENASCIN/ANGIOPOEITIN"/>
    <property type="match status" value="1"/>
</dbReference>
<evidence type="ECO:0000313" key="3">
    <source>
        <dbReference type="EMBL" id="KAK3793413.1"/>
    </source>
</evidence>
<dbReference type="GO" id="GO:0005615">
    <property type="term" value="C:extracellular space"/>
    <property type="evidence" value="ECO:0007669"/>
    <property type="project" value="TreeGrafter"/>
</dbReference>
<dbReference type="AlphaFoldDB" id="A0AAE1AT81"/>
<accession>A0AAE1AT81</accession>
<protein>
    <recommendedName>
        <fullName evidence="2">Fibrinogen C-terminal domain-containing protein</fullName>
    </recommendedName>
</protein>
<evidence type="ECO:0000313" key="4">
    <source>
        <dbReference type="Proteomes" id="UP001283361"/>
    </source>
</evidence>
<reference evidence="3" key="1">
    <citation type="journal article" date="2023" name="G3 (Bethesda)">
        <title>A reference genome for the long-term kleptoplast-retaining sea slug Elysia crispata morphotype clarki.</title>
        <authorList>
            <person name="Eastman K.E."/>
            <person name="Pendleton A.L."/>
            <person name="Shaikh M.A."/>
            <person name="Suttiyut T."/>
            <person name="Ogas R."/>
            <person name="Tomko P."/>
            <person name="Gavelis G."/>
            <person name="Widhalm J.R."/>
            <person name="Wisecaver J.H."/>
        </authorList>
    </citation>
    <scope>NUCLEOTIDE SEQUENCE</scope>
    <source>
        <strain evidence="3">ECLA1</strain>
    </source>
</reference>
<sequence length="599" mass="66151">MNTGSAAMGPSFCVFVSLCLLQLSAGVDLTFNQDVPAVPGGRKICGVVTCEEEIIDSNQTHGGPAYPFSSISTLSLFKILSHVLSSHDKSKQEILIASVTTQEPSVTRVANSMKVYGSLDARRATIRVELVKSGDCQSLYSCRVQGVDNQGREAVNTASLVHQPGQKTNQVNDGPLMSAVPLQLLTSMQQLVTLTVAGLETKIDSIEQRLADDIKSVDNNLEDKISLLQRDLSDRSTSLERQILDRLLQLENRVEDKIENNNYLNKLIQLDVKVSTQLAQFRSAAKADISNTLDSMKQEMQGANQETLNNLNGKVEEFLSNSSISLFSMESDLNHIKTRGKAEVLAIKNQTEMILEMISSGKNVSNTIWEKVMASNSEILSNMRALESNIHNCTLETKTRLPKLSNDLESGTTNVTVLKSCTKRSASTQTSNSAAYTVINSGEDGSHTFGFPYLCESVTDGGGWVVIQRRSTGNIDFNRGWSDYRLGFGSFYDDFWLGNEKIHAITRDGVYELDVKLRFQDKEVYARYSNFSIEDEKHNYKLTIGDFSGTAGDSLRLDNGEQFTTADRDNDKDQENCAAVKGGGWWFKDCGTVESFLTK</sequence>
<feature type="chain" id="PRO_5041941881" description="Fibrinogen C-terminal domain-containing protein" evidence="1">
    <location>
        <begin position="27"/>
        <end position="599"/>
    </location>
</feature>
<dbReference type="Pfam" id="PF00147">
    <property type="entry name" value="Fibrinogen_C"/>
    <property type="match status" value="1"/>
</dbReference>
<keyword evidence="1" id="KW-0732">Signal</keyword>
<dbReference type="InterPro" id="IPR002181">
    <property type="entry name" value="Fibrinogen_a/b/g_C_dom"/>
</dbReference>
<name>A0AAE1AT81_9GAST</name>
<proteinExistence type="predicted"/>
<dbReference type="EMBL" id="JAWDGP010001251">
    <property type="protein sequence ID" value="KAK3793413.1"/>
    <property type="molecule type" value="Genomic_DNA"/>
</dbReference>
<dbReference type="InterPro" id="IPR014716">
    <property type="entry name" value="Fibrinogen_a/b/g_C_1"/>
</dbReference>
<dbReference type="PROSITE" id="PS51406">
    <property type="entry name" value="FIBRINOGEN_C_2"/>
    <property type="match status" value="1"/>
</dbReference>
<dbReference type="Gene3D" id="3.90.215.10">
    <property type="entry name" value="Gamma Fibrinogen, chain A, domain 1"/>
    <property type="match status" value="1"/>
</dbReference>
<dbReference type="Gene3D" id="4.10.530.10">
    <property type="entry name" value="Gamma-fibrinogen Carboxyl Terminal Fragment, domain 2"/>
    <property type="match status" value="1"/>
</dbReference>
<evidence type="ECO:0000256" key="1">
    <source>
        <dbReference type="SAM" id="SignalP"/>
    </source>
</evidence>
<dbReference type="InterPro" id="IPR036056">
    <property type="entry name" value="Fibrinogen-like_C"/>
</dbReference>
<evidence type="ECO:0000259" key="2">
    <source>
        <dbReference type="PROSITE" id="PS51406"/>
    </source>
</evidence>
<organism evidence="3 4">
    <name type="scientific">Elysia crispata</name>
    <name type="common">lettuce slug</name>
    <dbReference type="NCBI Taxonomy" id="231223"/>
    <lineage>
        <taxon>Eukaryota</taxon>
        <taxon>Metazoa</taxon>
        <taxon>Spiralia</taxon>
        <taxon>Lophotrochozoa</taxon>
        <taxon>Mollusca</taxon>
        <taxon>Gastropoda</taxon>
        <taxon>Heterobranchia</taxon>
        <taxon>Euthyneura</taxon>
        <taxon>Panpulmonata</taxon>
        <taxon>Sacoglossa</taxon>
        <taxon>Placobranchoidea</taxon>
        <taxon>Plakobranchidae</taxon>
        <taxon>Elysia</taxon>
    </lineage>
</organism>
<dbReference type="SUPFAM" id="SSF56496">
    <property type="entry name" value="Fibrinogen C-terminal domain-like"/>
    <property type="match status" value="1"/>
</dbReference>
<gene>
    <name evidence="3" type="ORF">RRG08_039218</name>
</gene>
<keyword evidence="4" id="KW-1185">Reference proteome</keyword>
<feature type="domain" description="Fibrinogen C-terminal" evidence="2">
    <location>
        <begin position="412"/>
        <end position="599"/>
    </location>
</feature>
<dbReference type="Proteomes" id="UP001283361">
    <property type="component" value="Unassembled WGS sequence"/>
</dbReference>
<dbReference type="PANTHER" id="PTHR19143:SF458">
    <property type="entry name" value="FIBRINOGEN C-TERMINAL DOMAIN-CONTAINING PROTEIN-RELATED"/>
    <property type="match status" value="1"/>
</dbReference>